<proteinExistence type="predicted"/>
<comment type="caution">
    <text evidence="1">The sequence shown here is derived from an EMBL/GenBank/DDBJ whole genome shotgun (WGS) entry which is preliminary data.</text>
</comment>
<keyword evidence="2" id="KW-1185">Reference proteome</keyword>
<protein>
    <submittedName>
        <fullName evidence="1">Uncharacterized protein</fullName>
    </submittedName>
</protein>
<accession>A0A4Y8QBF0</accession>
<sequence>MIKQYFAEIKLEENDDLSEVLGDLVDEAENQYRTPYVEVAQVIPRKSDVYTVILNLDFPERGDE</sequence>
<dbReference type="OrthoDB" id="2628509at2"/>
<evidence type="ECO:0000313" key="1">
    <source>
        <dbReference type="EMBL" id="TFE91979.1"/>
    </source>
</evidence>
<dbReference type="Proteomes" id="UP000298246">
    <property type="component" value="Unassembled WGS sequence"/>
</dbReference>
<gene>
    <name evidence="1" type="ORF">B5M42_01710</name>
</gene>
<evidence type="ECO:0000313" key="2">
    <source>
        <dbReference type="Proteomes" id="UP000298246"/>
    </source>
</evidence>
<dbReference type="EMBL" id="MYFO01000001">
    <property type="protein sequence ID" value="TFE91979.1"/>
    <property type="molecule type" value="Genomic_DNA"/>
</dbReference>
<name>A0A4Y8QBF0_9BACL</name>
<dbReference type="RefSeq" id="WP_134749010.1">
    <property type="nucleotide sequence ID" value="NZ_MYFO02000001.1"/>
</dbReference>
<reference evidence="1 2" key="1">
    <citation type="submission" date="2017-03" db="EMBL/GenBank/DDBJ databases">
        <title>Isolation of Levoglucosan Utilizing Bacteria.</title>
        <authorList>
            <person name="Arya A.S."/>
        </authorList>
    </citation>
    <scope>NUCLEOTIDE SEQUENCE [LARGE SCALE GENOMIC DNA]</scope>
    <source>
        <strain evidence="1 2">MEC069</strain>
    </source>
</reference>
<dbReference type="AlphaFoldDB" id="A0A4Y8QBF0"/>
<organism evidence="1 2">
    <name type="scientific">Paenibacillus athensensis</name>
    <dbReference type="NCBI Taxonomy" id="1967502"/>
    <lineage>
        <taxon>Bacteria</taxon>
        <taxon>Bacillati</taxon>
        <taxon>Bacillota</taxon>
        <taxon>Bacilli</taxon>
        <taxon>Bacillales</taxon>
        <taxon>Paenibacillaceae</taxon>
        <taxon>Paenibacillus</taxon>
    </lineage>
</organism>